<proteinExistence type="predicted"/>
<evidence type="ECO:0000313" key="1">
    <source>
        <dbReference type="Proteomes" id="UP000095282"/>
    </source>
</evidence>
<dbReference type="WBParaSite" id="Csp11.Scaffold629.g10408.t1">
    <property type="protein sequence ID" value="Csp11.Scaffold629.g10408.t1"/>
    <property type="gene ID" value="Csp11.Scaffold629.g10408"/>
</dbReference>
<sequence length="180" mass="20413">MNANLERSRSSTYRTIKNRAYDLVLEDDSDEDHLEIPVQIGHPLIQDGLKLISSITGKNGISARVLSPRIAPLSSSHSKGILSPSIFPFYKDDVEEQFFPIPDMIKLLNPEKQSFSTNQEKEAVLSATDKMSQDFENLENSLNREQKIDLKEMGFSLLEMPQMKDLFGKYEESKEEGPFG</sequence>
<dbReference type="Proteomes" id="UP000095282">
    <property type="component" value="Unplaced"/>
</dbReference>
<reference evidence="2" key="1">
    <citation type="submission" date="2016-11" db="UniProtKB">
        <authorList>
            <consortium name="WormBaseParasite"/>
        </authorList>
    </citation>
    <scope>IDENTIFICATION</scope>
</reference>
<dbReference type="eggNOG" id="ENOG502SC9C">
    <property type="taxonomic scope" value="Eukaryota"/>
</dbReference>
<dbReference type="AlphaFoldDB" id="A0A1I7TP85"/>
<evidence type="ECO:0000313" key="2">
    <source>
        <dbReference type="WBParaSite" id="Csp11.Scaffold629.g10408.t1"/>
    </source>
</evidence>
<keyword evidence="1" id="KW-1185">Reference proteome</keyword>
<organism evidence="1 2">
    <name type="scientific">Caenorhabditis tropicalis</name>
    <dbReference type="NCBI Taxonomy" id="1561998"/>
    <lineage>
        <taxon>Eukaryota</taxon>
        <taxon>Metazoa</taxon>
        <taxon>Ecdysozoa</taxon>
        <taxon>Nematoda</taxon>
        <taxon>Chromadorea</taxon>
        <taxon>Rhabditida</taxon>
        <taxon>Rhabditina</taxon>
        <taxon>Rhabditomorpha</taxon>
        <taxon>Rhabditoidea</taxon>
        <taxon>Rhabditidae</taxon>
        <taxon>Peloderinae</taxon>
        <taxon>Caenorhabditis</taxon>
    </lineage>
</organism>
<protein>
    <submittedName>
        <fullName evidence="2">Uncharacterized protein</fullName>
    </submittedName>
</protein>
<dbReference type="STRING" id="1561998.A0A1I7TP85"/>
<dbReference type="PANTHER" id="PTHR21523:SF6">
    <property type="entry name" value="MLT-TEN (MLT-10) RELATED"/>
    <property type="match status" value="1"/>
</dbReference>
<accession>A0A1I7TP85</accession>
<dbReference type="PANTHER" id="PTHR21523">
    <property type="match status" value="1"/>
</dbReference>
<name>A0A1I7TP85_9PELO</name>